<evidence type="ECO:0000313" key="3">
    <source>
        <dbReference type="Proteomes" id="UP000662888"/>
    </source>
</evidence>
<sequence length="135" mass="14746">MASESGKWPKAVGHRVSFDLRNCKLQDQASLSLLYEFEAGGVIMTGSRYSFSGSSCMQTSIARAIGNGLGKPGQLMVAYYPDNPAQSTILTGSDDAHWLGGVIFFLVAILIGMMTLFFTADSKGRIHWRRFSRDA</sequence>
<name>A0AA49A6A2_9BURK</name>
<keyword evidence="1" id="KW-1133">Transmembrane helix</keyword>
<dbReference type="Proteomes" id="UP000662888">
    <property type="component" value="Chromosome"/>
</dbReference>
<evidence type="ECO:0000256" key="1">
    <source>
        <dbReference type="SAM" id="Phobius"/>
    </source>
</evidence>
<dbReference type="EMBL" id="CP065053">
    <property type="protein sequence ID" value="QPI48034.1"/>
    <property type="molecule type" value="Genomic_DNA"/>
</dbReference>
<keyword evidence="1" id="KW-0472">Membrane</keyword>
<evidence type="ECO:0000313" key="2">
    <source>
        <dbReference type="EMBL" id="QPI48034.1"/>
    </source>
</evidence>
<protein>
    <submittedName>
        <fullName evidence="2">DUF3592 domain-containing protein</fullName>
    </submittedName>
</protein>
<gene>
    <name evidence="2" type="ORF">IV454_21070</name>
</gene>
<accession>A0AA49A6A2</accession>
<feature type="transmembrane region" description="Helical" evidence="1">
    <location>
        <begin position="98"/>
        <end position="120"/>
    </location>
</feature>
<reference evidence="2 3" key="1">
    <citation type="submission" date="2020-11" db="EMBL/GenBank/DDBJ databases">
        <authorList>
            <person name="Sun Q."/>
        </authorList>
    </citation>
    <scope>NUCLEOTIDE SEQUENCE [LARGE SCALE GENOMIC DNA]</scope>
    <source>
        <strain evidence="2 3">P8398</strain>
    </source>
</reference>
<organism evidence="2 3">
    <name type="scientific">Massilia antarctica</name>
    <dbReference type="NCBI Taxonomy" id="2765360"/>
    <lineage>
        <taxon>Bacteria</taxon>
        <taxon>Pseudomonadati</taxon>
        <taxon>Pseudomonadota</taxon>
        <taxon>Betaproteobacteria</taxon>
        <taxon>Burkholderiales</taxon>
        <taxon>Oxalobacteraceae</taxon>
        <taxon>Telluria group</taxon>
        <taxon>Massilia</taxon>
    </lineage>
</organism>
<proteinExistence type="predicted"/>
<keyword evidence="3" id="KW-1185">Reference proteome</keyword>
<keyword evidence="1" id="KW-0812">Transmembrane</keyword>
<dbReference type="RefSeq" id="WP_206087676.1">
    <property type="nucleotide sequence ID" value="NZ_CP065053.1"/>
</dbReference>